<comment type="caution">
    <text evidence="1">The sequence shown here is derived from an EMBL/GenBank/DDBJ whole genome shotgun (WGS) entry which is preliminary data.</text>
</comment>
<gene>
    <name evidence="1" type="ORF">HHU12_09355</name>
</gene>
<evidence type="ECO:0000313" key="2">
    <source>
        <dbReference type="Proteomes" id="UP000576082"/>
    </source>
</evidence>
<evidence type="ECO:0000313" key="1">
    <source>
        <dbReference type="EMBL" id="NME68166.1"/>
    </source>
</evidence>
<keyword evidence="2" id="KW-1185">Reference proteome</keyword>
<proteinExistence type="predicted"/>
<dbReference type="AlphaFoldDB" id="A0A7X9P255"/>
<dbReference type="SUPFAM" id="SSF53756">
    <property type="entry name" value="UDP-Glycosyltransferase/glycogen phosphorylase"/>
    <property type="match status" value="1"/>
</dbReference>
<reference evidence="1 2" key="1">
    <citation type="submission" date="2020-04" db="EMBL/GenBank/DDBJ databases">
        <title>Flammeovirga sp. SR4, a novel species isolated from seawater.</title>
        <authorList>
            <person name="Wang X."/>
        </authorList>
    </citation>
    <scope>NUCLEOTIDE SEQUENCE [LARGE SCALE GENOMIC DNA]</scope>
    <source>
        <strain evidence="1 2">ATCC 23126</strain>
    </source>
</reference>
<accession>A0A7X9P255</accession>
<protein>
    <submittedName>
        <fullName evidence="1">Glycosyltransferase family 1 protein</fullName>
    </submittedName>
</protein>
<dbReference type="EMBL" id="JABANE010000020">
    <property type="protein sequence ID" value="NME68166.1"/>
    <property type="molecule type" value="Genomic_DNA"/>
</dbReference>
<name>A0A7X9P255_9BACT</name>
<dbReference type="GO" id="GO:0016740">
    <property type="term" value="F:transferase activity"/>
    <property type="evidence" value="ECO:0007669"/>
    <property type="project" value="UniProtKB-KW"/>
</dbReference>
<organism evidence="1 2">
    <name type="scientific">Flammeovirga aprica JL-4</name>
    <dbReference type="NCBI Taxonomy" id="694437"/>
    <lineage>
        <taxon>Bacteria</taxon>
        <taxon>Pseudomonadati</taxon>
        <taxon>Bacteroidota</taxon>
        <taxon>Cytophagia</taxon>
        <taxon>Cytophagales</taxon>
        <taxon>Flammeovirgaceae</taxon>
        <taxon>Flammeovirga</taxon>
    </lineage>
</organism>
<dbReference type="Gene3D" id="3.40.50.2000">
    <property type="entry name" value="Glycogen Phosphorylase B"/>
    <property type="match status" value="1"/>
</dbReference>
<dbReference type="RefSeq" id="WP_169656477.1">
    <property type="nucleotide sequence ID" value="NZ_JABANE010000020.1"/>
</dbReference>
<dbReference type="Proteomes" id="UP000576082">
    <property type="component" value="Unassembled WGS sequence"/>
</dbReference>
<sequence>MNKNQPIFIISNEPWGDIWYSKQHYANELSKKGYTVFFVNAPSSWKFKDLFSFSIEQKKIKENLTVLEYRNFLPVRIIPSLIMRINDYINYYKFNRVFQIQESLMWSFDPLRFIYKPLSKNIIYHIADPYMSIDATKKFHPILEKKASKLVCTSPHYFNYFKKKGYTNILQIPHAISEEEYKIDLNEVSQIKKNYGKFILFVGTLNDDVDFSLIEKITKNINVNFILLGKDNEEKSIRKRVNFNGNLHYLGVVHAQKLKNYIAASEVCITVYKFNLDKGVGSRSPLKILNYLVQKKPIVTSIDSEIIELENKVIFKINNKEDFIYLLKEILEGNKKIDTESINNFLSKRTYPIFINNILGSSF</sequence>
<keyword evidence="1" id="KW-0808">Transferase</keyword>